<dbReference type="InterPro" id="IPR036047">
    <property type="entry name" value="F-box-like_dom_sf"/>
</dbReference>
<evidence type="ECO:0000256" key="1">
    <source>
        <dbReference type="PROSITE-ProRule" id="PRU00235"/>
    </source>
</evidence>
<accession>A0A1X2IZB3</accession>
<evidence type="ECO:0000259" key="2">
    <source>
        <dbReference type="Pfam" id="PF12937"/>
    </source>
</evidence>
<dbReference type="InterPro" id="IPR051553">
    <property type="entry name" value="Ran_GTPase-activating"/>
</dbReference>
<feature type="repeat" description="RCC1" evidence="1">
    <location>
        <begin position="140"/>
        <end position="193"/>
    </location>
</feature>
<dbReference type="InterPro" id="IPR009091">
    <property type="entry name" value="RCC1/BLIP-II"/>
</dbReference>
<dbReference type="InterPro" id="IPR000408">
    <property type="entry name" value="Reg_chr_condens"/>
</dbReference>
<comment type="caution">
    <text evidence="3">The sequence shown here is derived from an EMBL/GenBank/DDBJ whole genome shotgun (WGS) entry which is preliminary data.</text>
</comment>
<dbReference type="Gene3D" id="1.20.1280.50">
    <property type="match status" value="1"/>
</dbReference>
<evidence type="ECO:0000313" key="3">
    <source>
        <dbReference type="EMBL" id="ORZ24674.1"/>
    </source>
</evidence>
<feature type="repeat" description="RCC1" evidence="1">
    <location>
        <begin position="78"/>
        <end position="139"/>
    </location>
</feature>
<dbReference type="Pfam" id="PF12937">
    <property type="entry name" value="F-box-like"/>
    <property type="match status" value="1"/>
</dbReference>
<proteinExistence type="predicted"/>
<sequence length="485" mass="53998">MSCSVISELPTDVLLNNILTELDALSLTQLSLTSRLFGELCRDELLWKRLVLEDFHIPLDASFRQLGWKNLYGRLNDSRVYTWGENADSRLGHPGTNIGVHRFFNSESVSTPLELTSLRGKHIVDIVAGGWSFHALDKHGRVWMWGTLQREASRSRSLGSRLVREPTLVLFPEGTHITAISAGRAHAVALAQDGSVWHWSNIWHPQRVYLPTTIDSHSVVQVTANWGCSSVLTDHGELVVIPLPKMVPPTEPVVRDLLLDSEQTPMISLDALRQDDELRRGHYQQSSTTESGQLLARPVLEGDTIVQIAGMEHETLALSRFGRVYKVDVNRATPVLASASNVIEYIHFSASPDRQEDNHRSHLQRFISASFHSFAVYTLDGQVRLGKHDDPYDQHPKVLSNQGACKVSFGDYHFGALTNQGDLLTWGAFSAGALGHGEPEDGQDEEDLHRETPQKVATFKDMYVFAIGFGGWHSGVLAIPKKNLA</sequence>
<dbReference type="STRING" id="90262.A0A1X2IZB3"/>
<dbReference type="SUPFAM" id="SSF81383">
    <property type="entry name" value="F-box domain"/>
    <property type="match status" value="1"/>
</dbReference>
<dbReference type="SUPFAM" id="SSF50985">
    <property type="entry name" value="RCC1/BLIP-II"/>
    <property type="match status" value="2"/>
</dbReference>
<keyword evidence="4" id="KW-1185">Reference proteome</keyword>
<dbReference type="PROSITE" id="PS50012">
    <property type="entry name" value="RCC1_3"/>
    <property type="match status" value="3"/>
</dbReference>
<dbReference type="OrthoDB" id="61110at2759"/>
<dbReference type="Pfam" id="PF13540">
    <property type="entry name" value="RCC1_2"/>
    <property type="match status" value="1"/>
</dbReference>
<protein>
    <submittedName>
        <fullName evidence="3">Regulator of chromosome condensation 1/beta-lactamase-inhibitor protein II</fullName>
    </submittedName>
</protein>
<dbReference type="PRINTS" id="PR00633">
    <property type="entry name" value="RCCNDNSATION"/>
</dbReference>
<dbReference type="Pfam" id="PF00415">
    <property type="entry name" value="RCC1"/>
    <property type="match status" value="2"/>
</dbReference>
<dbReference type="EMBL" id="MCGE01000002">
    <property type="protein sequence ID" value="ORZ24674.1"/>
    <property type="molecule type" value="Genomic_DNA"/>
</dbReference>
<name>A0A1X2IZB3_9FUNG</name>
<dbReference type="PANTHER" id="PTHR45982">
    <property type="entry name" value="REGULATOR OF CHROMOSOME CONDENSATION"/>
    <property type="match status" value="1"/>
</dbReference>
<dbReference type="InterPro" id="IPR001810">
    <property type="entry name" value="F-box_dom"/>
</dbReference>
<dbReference type="Proteomes" id="UP000193560">
    <property type="component" value="Unassembled WGS sequence"/>
</dbReference>
<feature type="domain" description="F-box" evidence="2">
    <location>
        <begin position="6"/>
        <end position="52"/>
    </location>
</feature>
<organism evidence="3 4">
    <name type="scientific">Absidia repens</name>
    <dbReference type="NCBI Taxonomy" id="90262"/>
    <lineage>
        <taxon>Eukaryota</taxon>
        <taxon>Fungi</taxon>
        <taxon>Fungi incertae sedis</taxon>
        <taxon>Mucoromycota</taxon>
        <taxon>Mucoromycotina</taxon>
        <taxon>Mucoromycetes</taxon>
        <taxon>Mucorales</taxon>
        <taxon>Cunninghamellaceae</taxon>
        <taxon>Absidia</taxon>
    </lineage>
</organism>
<reference evidence="3 4" key="1">
    <citation type="submission" date="2016-07" db="EMBL/GenBank/DDBJ databases">
        <title>Pervasive Adenine N6-methylation of Active Genes in Fungi.</title>
        <authorList>
            <consortium name="DOE Joint Genome Institute"/>
            <person name="Mondo S.J."/>
            <person name="Dannebaum R.O."/>
            <person name="Kuo R.C."/>
            <person name="Labutti K."/>
            <person name="Haridas S."/>
            <person name="Kuo A."/>
            <person name="Salamov A."/>
            <person name="Ahrendt S.R."/>
            <person name="Lipzen A."/>
            <person name="Sullivan W."/>
            <person name="Andreopoulos W.B."/>
            <person name="Clum A."/>
            <person name="Lindquist E."/>
            <person name="Daum C."/>
            <person name="Ramamoorthy G.K."/>
            <person name="Gryganskyi A."/>
            <person name="Culley D."/>
            <person name="Magnuson J.K."/>
            <person name="James T.Y."/>
            <person name="O'Malley M.A."/>
            <person name="Stajich J.E."/>
            <person name="Spatafora J.W."/>
            <person name="Visel A."/>
            <person name="Grigoriev I.V."/>
        </authorList>
    </citation>
    <scope>NUCLEOTIDE SEQUENCE [LARGE SCALE GENOMIC DNA]</scope>
    <source>
        <strain evidence="3 4">NRRL 1336</strain>
    </source>
</reference>
<dbReference type="PANTHER" id="PTHR45982:SF1">
    <property type="entry name" value="REGULATOR OF CHROMOSOME CONDENSATION"/>
    <property type="match status" value="1"/>
</dbReference>
<gene>
    <name evidence="3" type="ORF">BCR42DRAFT_366168</name>
</gene>
<evidence type="ECO:0000313" key="4">
    <source>
        <dbReference type="Proteomes" id="UP000193560"/>
    </source>
</evidence>
<dbReference type="Gene3D" id="2.130.10.30">
    <property type="entry name" value="Regulator of chromosome condensation 1/beta-lactamase-inhibitor protein II"/>
    <property type="match status" value="2"/>
</dbReference>
<dbReference type="AlphaFoldDB" id="A0A1X2IZB3"/>
<feature type="repeat" description="RCC1" evidence="1">
    <location>
        <begin position="421"/>
        <end position="480"/>
    </location>
</feature>